<evidence type="ECO:0000313" key="2">
    <source>
        <dbReference type="EMBL" id="UVQ76103.1"/>
    </source>
</evidence>
<accession>A0ABY5TE09</accession>
<proteinExistence type="predicted"/>
<keyword evidence="1" id="KW-0472">Membrane</keyword>
<dbReference type="Proteomes" id="UP001060104">
    <property type="component" value="Chromosome"/>
</dbReference>
<feature type="transmembrane region" description="Helical" evidence="1">
    <location>
        <begin position="33"/>
        <end position="51"/>
    </location>
</feature>
<keyword evidence="1" id="KW-1133">Transmembrane helix</keyword>
<name>A0ABY5TE09_9BACE</name>
<keyword evidence="1" id="KW-0812">Transmembrane</keyword>
<sequence length="262" mass="30069">MNKYYPSNKSIFRYFASTLKNKIIMSARRKKNALFYAIALACSLTAIFITYSCSTDEYYTDETQMAENGIAKTRGFSSRMLNNENTLIDSIASSDEFWEFEMSSELLADKFHEYTSTLSEEEYDKLMENLNDDDYVEDFMRKANLENELQQLAKAKENLIKHTGFLRLSADERTQLFILYAESNELTKVKLLKTREEGGGTNSCEEQKQAAYKQAKADYENATTNCQGDNMPLGCIAQAAAKYDRNKRIADREYADCIKNKA</sequence>
<dbReference type="EMBL" id="CP103141">
    <property type="protein sequence ID" value="UVQ76103.1"/>
    <property type="molecule type" value="Genomic_DNA"/>
</dbReference>
<organism evidence="2 3">
    <name type="scientific">Bacteroides faecis</name>
    <dbReference type="NCBI Taxonomy" id="674529"/>
    <lineage>
        <taxon>Bacteria</taxon>
        <taxon>Pseudomonadati</taxon>
        <taxon>Bacteroidota</taxon>
        <taxon>Bacteroidia</taxon>
        <taxon>Bacteroidales</taxon>
        <taxon>Bacteroidaceae</taxon>
        <taxon>Bacteroides</taxon>
    </lineage>
</organism>
<gene>
    <name evidence="2" type="ORF">NXY30_06920</name>
</gene>
<evidence type="ECO:0008006" key="4">
    <source>
        <dbReference type="Google" id="ProtNLM"/>
    </source>
</evidence>
<evidence type="ECO:0000313" key="3">
    <source>
        <dbReference type="Proteomes" id="UP001060104"/>
    </source>
</evidence>
<reference evidence="2" key="1">
    <citation type="submission" date="2022-08" db="EMBL/GenBank/DDBJ databases">
        <title>Genome Sequencing of Bacteroides fragilis Group Isolates with Nanopore Technology.</title>
        <authorList>
            <person name="Tisza M.J."/>
            <person name="Smith D."/>
            <person name="Dekker J.P."/>
        </authorList>
    </citation>
    <scope>NUCLEOTIDE SEQUENCE</scope>
    <source>
        <strain evidence="2">BFG-527</strain>
    </source>
</reference>
<dbReference type="GeneID" id="69588314"/>
<dbReference type="RefSeq" id="WP_224207264.1">
    <property type="nucleotide sequence ID" value="NZ_CAXKYA010000002.1"/>
</dbReference>
<evidence type="ECO:0000256" key="1">
    <source>
        <dbReference type="SAM" id="Phobius"/>
    </source>
</evidence>
<keyword evidence="3" id="KW-1185">Reference proteome</keyword>
<protein>
    <recommendedName>
        <fullName evidence="4">Lipoprotein</fullName>
    </recommendedName>
</protein>